<accession>A0ABP0GM00</accession>
<dbReference type="Pfam" id="PF02469">
    <property type="entry name" value="Fasciclin"/>
    <property type="match status" value="2"/>
</dbReference>
<reference evidence="12 13" key="1">
    <citation type="submission" date="2024-02" db="EMBL/GenBank/DDBJ databases">
        <authorList>
            <person name="Daric V."/>
            <person name="Darras S."/>
        </authorList>
    </citation>
    <scope>NUCLEOTIDE SEQUENCE [LARGE SCALE GENOMIC DNA]</scope>
</reference>
<feature type="domain" description="FAS1" evidence="11">
    <location>
        <begin position="30"/>
        <end position="172"/>
    </location>
</feature>
<feature type="disulfide bond" evidence="8">
    <location>
        <begin position="326"/>
        <end position="335"/>
    </location>
</feature>
<dbReference type="InterPro" id="IPR000742">
    <property type="entry name" value="EGF"/>
</dbReference>
<dbReference type="PROSITE" id="PS00022">
    <property type="entry name" value="EGF_1"/>
    <property type="match status" value="2"/>
</dbReference>
<sequence>MGGVLANGIFYVVDGLLFDSSTNMNFHKNMTFEVGTYLEALGAHKFSQMLQSTYSLDLLSDPIHGSWTLFIPTDEAFLHLSPHKQRQIFNDVREYTRYHMIRQSLLLPTDTLQNIDLTTMQGSELTVGCSSTKHGQIIINDGQSAVIKFEQKSLLSNQVTLMSSLFFINQVLEPPSLGGRCDIVSNITVDGQCSFCLQSLLTCPNGMQKIGKKNTFCSPFGDSPVKPVAGCIPICSFYNVTAKCCNGFYGKDCHPCPGGPGNACNNNGICRDGVDGNGSCSCKSDYKGYACELCEDGRFGRQCEQCKCSVHGICSDGIDNDGSCNCDTGWFGLTCSQKLGHSSLCNNSCVNNAVCIDDGSCQCKQGYWGNGNAWCELEDLCASQPCSSHAICTQQNHSVFCTCKSPYSGDGYVCESYAPCIGSNDSPHCHSSAQCVYVAPGISRCECLPEFHGDGINTCNRDVGHDHRLPISCTIENGGCSQNALCKENVSAATVKPFVSCVCMKGYVGDGHLCNGNIIDVLSSGLYSTDRFYQKAVHKAAVYMVKLRYTQNLTIFAPRNKVLISKRLSRRIVSRHVVSGHVYTTMDLSSMSVVVADSSNVLSVEKLPNGSIYINGVRMFKADIPAVNGVIHILDGVIPRKFTPLLSVTSTTKEVEMTNHVNTQTTTATVDHSGIPSVSRSPILLEQTTTTDELASGSESTTSSSGLKIGIAVAIIGAILIGVMFYYWRQRSRTFVFRPLSDRTRLGMPVDESQHDNIMSGDIGMSNPAYDSTAFCETFNDS</sequence>
<dbReference type="Gene3D" id="2.10.25.10">
    <property type="entry name" value="Laminin"/>
    <property type="match status" value="4"/>
</dbReference>
<dbReference type="InterPro" id="IPR000782">
    <property type="entry name" value="FAS1_domain"/>
</dbReference>
<evidence type="ECO:0000256" key="1">
    <source>
        <dbReference type="ARBA" id="ARBA00004167"/>
    </source>
</evidence>
<dbReference type="InterPro" id="IPR036378">
    <property type="entry name" value="FAS1_dom_sf"/>
</dbReference>
<proteinExistence type="predicted"/>
<dbReference type="PANTHER" id="PTHR24038">
    <property type="entry name" value="STABILIN"/>
    <property type="match status" value="1"/>
</dbReference>
<feature type="domain" description="EGF-like" evidence="10">
    <location>
        <begin position="299"/>
        <end position="336"/>
    </location>
</feature>
<evidence type="ECO:0000259" key="11">
    <source>
        <dbReference type="PROSITE" id="PS50213"/>
    </source>
</evidence>
<organism evidence="12 13">
    <name type="scientific">Clavelina lepadiformis</name>
    <name type="common">Light-bulb sea squirt</name>
    <name type="synonym">Ascidia lepadiformis</name>
    <dbReference type="NCBI Taxonomy" id="159417"/>
    <lineage>
        <taxon>Eukaryota</taxon>
        <taxon>Metazoa</taxon>
        <taxon>Chordata</taxon>
        <taxon>Tunicata</taxon>
        <taxon>Ascidiacea</taxon>
        <taxon>Aplousobranchia</taxon>
        <taxon>Clavelinidae</taxon>
        <taxon>Clavelina</taxon>
    </lineage>
</organism>
<dbReference type="SUPFAM" id="SSF82153">
    <property type="entry name" value="FAS1 domain"/>
    <property type="match status" value="2"/>
</dbReference>
<feature type="domain" description="EGF-like" evidence="10">
    <location>
        <begin position="341"/>
        <end position="376"/>
    </location>
</feature>
<comment type="caution">
    <text evidence="8">Lacks conserved residue(s) required for the propagation of feature annotation.</text>
</comment>
<keyword evidence="6 8" id="KW-1015">Disulfide bond</keyword>
<evidence type="ECO:0000256" key="6">
    <source>
        <dbReference type="ARBA" id="ARBA00023157"/>
    </source>
</evidence>
<dbReference type="PROSITE" id="PS01186">
    <property type="entry name" value="EGF_2"/>
    <property type="match status" value="4"/>
</dbReference>
<evidence type="ECO:0000256" key="5">
    <source>
        <dbReference type="ARBA" id="ARBA00023136"/>
    </source>
</evidence>
<dbReference type="SMART" id="SM00554">
    <property type="entry name" value="FAS1"/>
    <property type="match status" value="2"/>
</dbReference>
<feature type="transmembrane region" description="Helical" evidence="9">
    <location>
        <begin position="709"/>
        <end position="728"/>
    </location>
</feature>
<evidence type="ECO:0000259" key="10">
    <source>
        <dbReference type="PROSITE" id="PS50026"/>
    </source>
</evidence>
<name>A0ABP0GM00_CLALP</name>
<feature type="disulfide bond" evidence="8">
    <location>
        <begin position="282"/>
        <end position="291"/>
    </location>
</feature>
<evidence type="ECO:0000256" key="7">
    <source>
        <dbReference type="ARBA" id="ARBA00023180"/>
    </source>
</evidence>
<evidence type="ECO:0000313" key="12">
    <source>
        <dbReference type="EMBL" id="CAK8692058.1"/>
    </source>
</evidence>
<dbReference type="SMART" id="SM00181">
    <property type="entry name" value="EGF"/>
    <property type="match status" value="6"/>
</dbReference>
<keyword evidence="13" id="KW-1185">Reference proteome</keyword>
<evidence type="ECO:0000256" key="3">
    <source>
        <dbReference type="ARBA" id="ARBA00022692"/>
    </source>
</evidence>
<feature type="domain" description="EGF-like" evidence="10">
    <location>
        <begin position="252"/>
        <end position="292"/>
    </location>
</feature>
<evidence type="ECO:0008006" key="14">
    <source>
        <dbReference type="Google" id="ProtNLM"/>
    </source>
</evidence>
<feature type="disulfide bond" evidence="8">
    <location>
        <begin position="345"/>
        <end position="355"/>
    </location>
</feature>
<keyword evidence="3 9" id="KW-0812">Transmembrane</keyword>
<evidence type="ECO:0000256" key="9">
    <source>
        <dbReference type="SAM" id="Phobius"/>
    </source>
</evidence>
<keyword evidence="5 9" id="KW-0472">Membrane</keyword>
<dbReference type="PROSITE" id="PS50213">
    <property type="entry name" value="FAS1"/>
    <property type="match status" value="2"/>
</dbReference>
<keyword evidence="4 9" id="KW-1133">Transmembrane helix</keyword>
<dbReference type="InterPro" id="IPR024731">
    <property type="entry name" value="NELL2-like_EGF"/>
</dbReference>
<dbReference type="EMBL" id="CAWYQH010000130">
    <property type="protein sequence ID" value="CAK8692058.1"/>
    <property type="molecule type" value="Genomic_DNA"/>
</dbReference>
<dbReference type="Pfam" id="PF12947">
    <property type="entry name" value="EGF_3"/>
    <property type="match status" value="2"/>
</dbReference>
<evidence type="ECO:0000256" key="2">
    <source>
        <dbReference type="ARBA" id="ARBA00022536"/>
    </source>
</evidence>
<keyword evidence="7" id="KW-0325">Glycoprotein</keyword>
<keyword evidence="2 8" id="KW-0245">EGF-like domain</keyword>
<feature type="domain" description="EGF-like" evidence="10">
    <location>
        <begin position="377"/>
        <end position="415"/>
    </location>
</feature>
<comment type="subcellular location">
    <subcellularLocation>
        <location evidence="1">Membrane</location>
        <topology evidence="1">Single-pass membrane protein</topology>
    </subcellularLocation>
</comment>
<evidence type="ECO:0000313" key="13">
    <source>
        <dbReference type="Proteomes" id="UP001642483"/>
    </source>
</evidence>
<comment type="caution">
    <text evidence="12">The sequence shown here is derived from an EMBL/GenBank/DDBJ whole genome shotgun (WGS) entry which is preliminary data.</text>
</comment>
<protein>
    <recommendedName>
        <fullName evidence="14">Stabilin-2</fullName>
    </recommendedName>
</protein>
<evidence type="ECO:0000256" key="4">
    <source>
        <dbReference type="ARBA" id="ARBA00022989"/>
    </source>
</evidence>
<feature type="domain" description="FAS1" evidence="11">
    <location>
        <begin position="515"/>
        <end position="638"/>
    </location>
</feature>
<evidence type="ECO:0000256" key="8">
    <source>
        <dbReference type="PROSITE-ProRule" id="PRU00076"/>
    </source>
</evidence>
<dbReference type="Gene3D" id="2.30.180.10">
    <property type="entry name" value="FAS1 domain"/>
    <property type="match status" value="2"/>
</dbReference>
<dbReference type="PROSITE" id="PS50026">
    <property type="entry name" value="EGF_3"/>
    <property type="match status" value="4"/>
</dbReference>
<dbReference type="PANTHER" id="PTHR24038:SF11">
    <property type="entry name" value="INTEGRIN BETA-LIKE PROTEIN E"/>
    <property type="match status" value="1"/>
</dbReference>
<dbReference type="Proteomes" id="UP001642483">
    <property type="component" value="Unassembled WGS sequence"/>
</dbReference>
<gene>
    <name evidence="12" type="ORF">CVLEPA_LOCUS24808</name>
</gene>